<dbReference type="InterPro" id="IPR039315">
    <property type="entry name" value="CheW"/>
</dbReference>
<dbReference type="EMBL" id="JASJOS010000002">
    <property type="protein sequence ID" value="MDJ1479564.1"/>
    <property type="molecule type" value="Genomic_DNA"/>
</dbReference>
<dbReference type="PROSITE" id="PS50851">
    <property type="entry name" value="CHEW"/>
    <property type="match status" value="1"/>
</dbReference>
<dbReference type="InterPro" id="IPR036061">
    <property type="entry name" value="CheW-like_dom_sf"/>
</dbReference>
<dbReference type="Proteomes" id="UP001241110">
    <property type="component" value="Unassembled WGS sequence"/>
</dbReference>
<dbReference type="GO" id="GO:0006935">
    <property type="term" value="P:chemotaxis"/>
    <property type="evidence" value="ECO:0007669"/>
    <property type="project" value="InterPro"/>
</dbReference>
<dbReference type="AlphaFoldDB" id="A0AAE3U4A1"/>
<dbReference type="Pfam" id="PF01584">
    <property type="entry name" value="CheW"/>
    <property type="match status" value="1"/>
</dbReference>
<sequence length="174" mass="19440">MEDIQTVHKQEGTNAVKSTFQIIVFRLEEEEYALSIDQIKEVVITPSIARIPLTQSYIKGVGNIRGNVLAIMDLADKFGISTEKDITNGTHKYTLVVASDEYKMGILVKDVPQTLRVTKDDIDESPAIVQSATLESNYIKGIIKSGNRMIVLIDIFKVISKEEQNLLARTTDKL</sequence>
<evidence type="ECO:0000259" key="1">
    <source>
        <dbReference type="PROSITE" id="PS50851"/>
    </source>
</evidence>
<dbReference type="PANTHER" id="PTHR22617">
    <property type="entry name" value="CHEMOTAXIS SENSOR HISTIDINE KINASE-RELATED"/>
    <property type="match status" value="1"/>
</dbReference>
<dbReference type="GO" id="GO:0005829">
    <property type="term" value="C:cytosol"/>
    <property type="evidence" value="ECO:0007669"/>
    <property type="project" value="TreeGrafter"/>
</dbReference>
<dbReference type="SMART" id="SM00260">
    <property type="entry name" value="CheW"/>
    <property type="match status" value="1"/>
</dbReference>
<comment type="caution">
    <text evidence="2">The sequence shown here is derived from an EMBL/GenBank/DDBJ whole genome shotgun (WGS) entry which is preliminary data.</text>
</comment>
<evidence type="ECO:0000313" key="2">
    <source>
        <dbReference type="EMBL" id="MDJ1479564.1"/>
    </source>
</evidence>
<name>A0AAE3U4A1_9BACT</name>
<dbReference type="Gene3D" id="2.40.50.180">
    <property type="entry name" value="CheA-289, Domain 4"/>
    <property type="match status" value="1"/>
</dbReference>
<organism evidence="2 3">
    <name type="scientific">Xanthocytophaga flava</name>
    <dbReference type="NCBI Taxonomy" id="3048013"/>
    <lineage>
        <taxon>Bacteria</taxon>
        <taxon>Pseudomonadati</taxon>
        <taxon>Bacteroidota</taxon>
        <taxon>Cytophagia</taxon>
        <taxon>Cytophagales</taxon>
        <taxon>Rhodocytophagaceae</taxon>
        <taxon>Xanthocytophaga</taxon>
    </lineage>
</organism>
<gene>
    <name evidence="2" type="ORF">QNI16_03650</name>
</gene>
<dbReference type="RefSeq" id="WP_313975874.1">
    <property type="nucleotide sequence ID" value="NZ_JASJOS010000002.1"/>
</dbReference>
<dbReference type="PANTHER" id="PTHR22617:SF23">
    <property type="entry name" value="CHEMOTAXIS PROTEIN CHEW"/>
    <property type="match status" value="1"/>
</dbReference>
<dbReference type="SUPFAM" id="SSF50341">
    <property type="entry name" value="CheW-like"/>
    <property type="match status" value="1"/>
</dbReference>
<reference evidence="2" key="1">
    <citation type="submission" date="2023-05" db="EMBL/GenBank/DDBJ databases">
        <authorList>
            <person name="Zhang X."/>
        </authorList>
    </citation>
    <scope>NUCLEOTIDE SEQUENCE</scope>
    <source>
        <strain evidence="2">YF14B1</strain>
    </source>
</reference>
<dbReference type="Gene3D" id="2.30.30.40">
    <property type="entry name" value="SH3 Domains"/>
    <property type="match status" value="1"/>
</dbReference>
<proteinExistence type="predicted"/>
<protein>
    <submittedName>
        <fullName evidence="2">Chemotaxis protein CheW</fullName>
    </submittedName>
</protein>
<dbReference type="GO" id="GO:0007165">
    <property type="term" value="P:signal transduction"/>
    <property type="evidence" value="ECO:0007669"/>
    <property type="project" value="InterPro"/>
</dbReference>
<dbReference type="InterPro" id="IPR002545">
    <property type="entry name" value="CheW-lke_dom"/>
</dbReference>
<accession>A0AAE3U4A1</accession>
<evidence type="ECO:0000313" key="3">
    <source>
        <dbReference type="Proteomes" id="UP001241110"/>
    </source>
</evidence>
<feature type="domain" description="CheW-like" evidence="1">
    <location>
        <begin position="19"/>
        <end position="164"/>
    </location>
</feature>